<accession>A0ABD1CAW0</accession>
<feature type="non-terminal residue" evidence="1">
    <location>
        <position position="1"/>
    </location>
</feature>
<dbReference type="Proteomes" id="UP001562425">
    <property type="component" value="Unassembled WGS sequence"/>
</dbReference>
<protein>
    <submittedName>
        <fullName evidence="1">Uncharacterized protein</fullName>
    </submittedName>
</protein>
<keyword evidence="2" id="KW-1185">Reference proteome</keyword>
<gene>
    <name evidence="1" type="ORF">pipiens_018609</name>
</gene>
<dbReference type="EMBL" id="JBEHCU010014274">
    <property type="protein sequence ID" value="KAL1373525.1"/>
    <property type="molecule type" value="Genomic_DNA"/>
</dbReference>
<reference evidence="1 2" key="1">
    <citation type="submission" date="2024-05" db="EMBL/GenBank/DDBJ databases">
        <title>Culex pipiens pipiens assembly and annotation.</title>
        <authorList>
            <person name="Alout H."/>
            <person name="Durand T."/>
        </authorList>
    </citation>
    <scope>NUCLEOTIDE SEQUENCE [LARGE SCALE GENOMIC DNA]</scope>
    <source>
        <strain evidence="1">HA-2024</strain>
        <tissue evidence="1">Whole body</tissue>
    </source>
</reference>
<comment type="caution">
    <text evidence="1">The sequence shown here is derived from an EMBL/GenBank/DDBJ whole genome shotgun (WGS) entry which is preliminary data.</text>
</comment>
<evidence type="ECO:0000313" key="2">
    <source>
        <dbReference type="Proteomes" id="UP001562425"/>
    </source>
</evidence>
<organism evidence="1 2">
    <name type="scientific">Culex pipiens pipiens</name>
    <name type="common">Northern house mosquito</name>
    <dbReference type="NCBI Taxonomy" id="38569"/>
    <lineage>
        <taxon>Eukaryota</taxon>
        <taxon>Metazoa</taxon>
        <taxon>Ecdysozoa</taxon>
        <taxon>Arthropoda</taxon>
        <taxon>Hexapoda</taxon>
        <taxon>Insecta</taxon>
        <taxon>Pterygota</taxon>
        <taxon>Neoptera</taxon>
        <taxon>Endopterygota</taxon>
        <taxon>Diptera</taxon>
        <taxon>Nematocera</taxon>
        <taxon>Culicoidea</taxon>
        <taxon>Culicidae</taxon>
        <taxon>Culicinae</taxon>
        <taxon>Culicini</taxon>
        <taxon>Culex</taxon>
        <taxon>Culex</taxon>
    </lineage>
</organism>
<sequence>CLITGKIIAKGLIRA</sequence>
<evidence type="ECO:0000313" key="1">
    <source>
        <dbReference type="EMBL" id="KAL1373525.1"/>
    </source>
</evidence>
<proteinExistence type="predicted"/>
<name>A0ABD1CAW0_CULPP</name>